<dbReference type="InterPro" id="IPR011009">
    <property type="entry name" value="Kinase-like_dom_sf"/>
</dbReference>
<reference evidence="2" key="1">
    <citation type="journal article" date="2017" name="Science">
        <title>Giant viruses with an expanded complement of translation system components.</title>
        <authorList>
            <person name="Schulz F."/>
            <person name="Yutin N."/>
            <person name="Ivanova N.N."/>
            <person name="Ortega D.R."/>
            <person name="Lee T.K."/>
            <person name="Vierheilig J."/>
            <person name="Daims H."/>
            <person name="Horn M."/>
            <person name="Wagner M."/>
            <person name="Jensen G.J."/>
            <person name="Kyrpides N.C."/>
            <person name="Koonin E.V."/>
            <person name="Woyke T."/>
        </authorList>
    </citation>
    <scope>NUCLEOTIDE SEQUENCE</scope>
    <source>
        <strain evidence="2">CTV1</strain>
    </source>
</reference>
<dbReference type="PANTHER" id="PTHR24419:SF18">
    <property type="entry name" value="SERINE_THREONINE-PROTEIN KINASE HASPIN"/>
    <property type="match status" value="1"/>
</dbReference>
<dbReference type="InterPro" id="IPR001245">
    <property type="entry name" value="Ser-Thr/Tyr_kinase_cat_dom"/>
</dbReference>
<organism evidence="2">
    <name type="scientific">Catovirus CTV1</name>
    <dbReference type="NCBI Taxonomy" id="1977631"/>
    <lineage>
        <taxon>Viruses</taxon>
        <taxon>Varidnaviria</taxon>
        <taxon>Bamfordvirae</taxon>
        <taxon>Nucleocytoviricota</taxon>
        <taxon>Megaviricetes</taxon>
        <taxon>Imitervirales</taxon>
        <taxon>Mimiviridae</taxon>
        <taxon>Klosneuvirinae</taxon>
        <taxon>Catovirus</taxon>
    </lineage>
</organism>
<dbReference type="PANTHER" id="PTHR24419">
    <property type="entry name" value="INTERLEUKIN-1 RECEPTOR-ASSOCIATED KINASE"/>
    <property type="match status" value="1"/>
</dbReference>
<dbReference type="SUPFAM" id="SSF56112">
    <property type="entry name" value="Protein kinase-like (PK-like)"/>
    <property type="match status" value="1"/>
</dbReference>
<dbReference type="InterPro" id="IPR000719">
    <property type="entry name" value="Prot_kinase_dom"/>
</dbReference>
<dbReference type="Pfam" id="PF07714">
    <property type="entry name" value="PK_Tyr_Ser-Thr"/>
    <property type="match status" value="1"/>
</dbReference>
<dbReference type="PROSITE" id="PS50011">
    <property type="entry name" value="PROTEIN_KINASE_DOM"/>
    <property type="match status" value="1"/>
</dbReference>
<dbReference type="EMBL" id="KY684084">
    <property type="protein sequence ID" value="ARF09311.1"/>
    <property type="molecule type" value="Genomic_DNA"/>
</dbReference>
<sequence>MSNKSNHTLNSKNTSNHTIPVRIEFIKELMKDKDLKPMVNFDNTETENFMGLVKDDNGFEDTPDSNDTRSILNKKKFNLGKIINQIGGRLEYIKSGTTGHTFKGIIMEDGHEINYAVKVVAYPKKDKYGDIYDTSRPENAELMMIRLLSYFVAKNRTPHIVLPICTFNTSITHFVTLIDDNVVDAKDPDGCGKDSKYADFVEKYKNGEFYDDVSILISEWANKGDFLDFMRKRYKNFELEHWKVFFFQIISVLAIIQSKFPSFRHNDLKANNILIHKTESQTIFHAYKICDKHFYVPNIGYQLKLWDFDFSCIPGIVDNAKVSSDWTKLINVTPHENKYYDMHYFFNTLIKKGFLPQILTDECVPREVKDFIGRIVPERFRQGRNVHKRGRILINDEYLTPWEVLCKDKFFAEFSDPSFKTKMLNEYASVKPSAKSTTNNKKNFVNETNKTNVKSFLNNTNLVNNTNKIKTNVNKIPIDNIVKKTNNMVKKTNNTANTVKTSKRKTKSKYNIEDVKLEDLLDD</sequence>
<keyword evidence="2" id="KW-0418">Kinase</keyword>
<keyword evidence="2" id="KW-0723">Serine/threonine-protein kinase</keyword>
<dbReference type="Gene3D" id="1.10.510.10">
    <property type="entry name" value="Transferase(Phosphotransferase) domain 1"/>
    <property type="match status" value="1"/>
</dbReference>
<name>A0A1V0SC97_9VIRU</name>
<dbReference type="GO" id="GO:0035556">
    <property type="term" value="P:intracellular signal transduction"/>
    <property type="evidence" value="ECO:0007669"/>
    <property type="project" value="TreeGrafter"/>
</dbReference>
<feature type="domain" description="Protein kinase" evidence="1">
    <location>
        <begin position="87"/>
        <end position="523"/>
    </location>
</feature>
<dbReference type="GO" id="GO:0005524">
    <property type="term" value="F:ATP binding"/>
    <property type="evidence" value="ECO:0007669"/>
    <property type="project" value="InterPro"/>
</dbReference>
<dbReference type="GO" id="GO:0072354">
    <property type="term" value="F:histone H3T3 kinase activity"/>
    <property type="evidence" value="ECO:0007669"/>
    <property type="project" value="TreeGrafter"/>
</dbReference>
<evidence type="ECO:0000313" key="2">
    <source>
        <dbReference type="EMBL" id="ARF09311.1"/>
    </source>
</evidence>
<evidence type="ECO:0000259" key="1">
    <source>
        <dbReference type="PROSITE" id="PS50011"/>
    </source>
</evidence>
<dbReference type="PROSITE" id="PS00108">
    <property type="entry name" value="PROTEIN_KINASE_ST"/>
    <property type="match status" value="1"/>
</dbReference>
<accession>A0A1V0SC97</accession>
<protein>
    <submittedName>
        <fullName evidence="2">Serine/threonine protein kinase</fullName>
    </submittedName>
</protein>
<dbReference type="InterPro" id="IPR008271">
    <property type="entry name" value="Ser/Thr_kinase_AS"/>
</dbReference>
<gene>
    <name evidence="2" type="ORF">Catovirus_2_260</name>
</gene>
<keyword evidence="2" id="KW-0808">Transferase</keyword>
<proteinExistence type="predicted"/>